<reference evidence="3 4" key="1">
    <citation type="submission" date="2023-04" db="EMBL/GenBank/DDBJ databases">
        <title>Forest soil microbial communities from Buena Vista Peninsula, Colon Province, Panama.</title>
        <authorList>
            <person name="Bouskill N."/>
        </authorList>
    </citation>
    <scope>NUCLEOTIDE SEQUENCE [LARGE SCALE GENOMIC DNA]</scope>
    <source>
        <strain evidence="3 4">GGS1</strain>
    </source>
</reference>
<comment type="caution">
    <text evidence="3">The sequence shown here is derived from an EMBL/GenBank/DDBJ whole genome shotgun (WGS) entry which is preliminary data.</text>
</comment>
<keyword evidence="2" id="KW-0472">Membrane</keyword>
<feature type="transmembrane region" description="Helical" evidence="2">
    <location>
        <begin position="112"/>
        <end position="129"/>
    </location>
</feature>
<dbReference type="EMBL" id="JARXVH010000022">
    <property type="protein sequence ID" value="MDH6221386.1"/>
    <property type="molecule type" value="Genomic_DNA"/>
</dbReference>
<feature type="region of interest" description="Disordered" evidence="1">
    <location>
        <begin position="350"/>
        <end position="378"/>
    </location>
</feature>
<protein>
    <recommendedName>
        <fullName evidence="5">Zinc ribbon domain-containing protein</fullName>
    </recommendedName>
</protein>
<proteinExistence type="predicted"/>
<keyword evidence="4" id="KW-1185">Reference proteome</keyword>
<evidence type="ECO:0000256" key="2">
    <source>
        <dbReference type="SAM" id="Phobius"/>
    </source>
</evidence>
<keyword evidence="2" id="KW-0812">Transmembrane</keyword>
<evidence type="ECO:0000313" key="4">
    <source>
        <dbReference type="Proteomes" id="UP001160499"/>
    </source>
</evidence>
<keyword evidence="2" id="KW-1133">Transmembrane helix</keyword>
<dbReference type="Proteomes" id="UP001160499">
    <property type="component" value="Unassembled WGS sequence"/>
</dbReference>
<name>A0ABT6LYK6_9ACTN</name>
<evidence type="ECO:0000256" key="1">
    <source>
        <dbReference type="SAM" id="MobiDB-lite"/>
    </source>
</evidence>
<sequence>MICPNCQASLLRKERTGNVCSRCGRPYAVDPKVYGPGMNDTRIRRIAEKVTDGGRRQVTVTQLWYLARTANSSWTAVPKSGRPRWVGRTVKWILGIGLVVLGVLIQDVPFAAFLWWGCVGVAALVYVVAKGEAYRPERRAGGYLSPALPDFRTMVCARWVQTYGKLPPGIVDDQNHRESRESTDGRRKGGGPRREPESGTLVVELLCPDRAVRVFLSANGIPRRLSLTLAAGLSELSGTGPVVVLHDASARGLQLVADARAIEPRRVVVDAGLPVRSVVDNRKVVRLYEEPPAGVLGEPGQQPDWLRQLAWRAPQEAAWVAHGWVSPVAAVPPAVLETAVERAVREARASADRKRQQAAAVGFMSWPQPSKPPVRDGN</sequence>
<evidence type="ECO:0008006" key="5">
    <source>
        <dbReference type="Google" id="ProtNLM"/>
    </source>
</evidence>
<evidence type="ECO:0000313" key="3">
    <source>
        <dbReference type="EMBL" id="MDH6221386.1"/>
    </source>
</evidence>
<accession>A0ABT6LYK6</accession>
<gene>
    <name evidence="3" type="ORF">M2283_008732</name>
</gene>
<feature type="compositionally biased region" description="Basic and acidic residues" evidence="1">
    <location>
        <begin position="173"/>
        <end position="197"/>
    </location>
</feature>
<organism evidence="3 4">
    <name type="scientific">Streptomyces pseudovenezuelae</name>
    <dbReference type="NCBI Taxonomy" id="67350"/>
    <lineage>
        <taxon>Bacteria</taxon>
        <taxon>Bacillati</taxon>
        <taxon>Actinomycetota</taxon>
        <taxon>Actinomycetes</taxon>
        <taxon>Kitasatosporales</taxon>
        <taxon>Streptomycetaceae</taxon>
        <taxon>Streptomyces</taxon>
        <taxon>Streptomyces aurantiacus group</taxon>
    </lineage>
</organism>
<feature type="transmembrane region" description="Helical" evidence="2">
    <location>
        <begin position="89"/>
        <end position="106"/>
    </location>
</feature>
<dbReference type="RefSeq" id="WP_280882120.1">
    <property type="nucleotide sequence ID" value="NZ_JARXVH010000022.1"/>
</dbReference>
<feature type="region of interest" description="Disordered" evidence="1">
    <location>
        <begin position="170"/>
        <end position="197"/>
    </location>
</feature>